<dbReference type="Gene3D" id="2.160.20.10">
    <property type="entry name" value="Single-stranded right-handed beta-helix, Pectin lyase-like"/>
    <property type="match status" value="1"/>
</dbReference>
<dbReference type="Pfam" id="PF12545">
    <property type="entry name" value="DUF3739"/>
    <property type="match status" value="1"/>
</dbReference>
<evidence type="ECO:0000313" key="6">
    <source>
        <dbReference type="EMBL" id="TWB88402.1"/>
    </source>
</evidence>
<evidence type="ECO:0000256" key="1">
    <source>
        <dbReference type="ARBA" id="ARBA00004613"/>
    </source>
</evidence>
<evidence type="ECO:0000256" key="4">
    <source>
        <dbReference type="SAM" id="MobiDB-lite"/>
    </source>
</evidence>
<name>A0A560KZ09_9BRAD</name>
<dbReference type="InterPro" id="IPR008638">
    <property type="entry name" value="FhaB/CdiA-like_TPS"/>
</dbReference>
<dbReference type="EMBL" id="VITY01000018">
    <property type="protein sequence ID" value="TWB88402.1"/>
    <property type="molecule type" value="Genomic_DNA"/>
</dbReference>
<accession>A0A560KZ09</accession>
<proteinExistence type="predicted"/>
<protein>
    <submittedName>
        <fullName evidence="6">Filamentous hemagglutinin family protein</fullName>
    </submittedName>
</protein>
<dbReference type="OrthoDB" id="1776524at2"/>
<dbReference type="PANTHER" id="PTHR12338:SF8">
    <property type="entry name" value="HEME_HEMOPEXIN-BINDING PROTEIN"/>
    <property type="match status" value="1"/>
</dbReference>
<comment type="caution">
    <text evidence="6">The sequence shown here is derived from an EMBL/GenBank/DDBJ whole genome shotgun (WGS) entry which is preliminary data.</text>
</comment>
<dbReference type="InterPro" id="IPR050909">
    <property type="entry name" value="Bact_Autotransporter_VF"/>
</dbReference>
<evidence type="ECO:0000256" key="2">
    <source>
        <dbReference type="ARBA" id="ARBA00022525"/>
    </source>
</evidence>
<evidence type="ECO:0000256" key="3">
    <source>
        <dbReference type="ARBA" id="ARBA00022729"/>
    </source>
</evidence>
<dbReference type="InterPro" id="IPR021026">
    <property type="entry name" value="Filamn_hemagglutn_DUF3739"/>
</dbReference>
<keyword evidence="2" id="KW-0964">Secreted</keyword>
<keyword evidence="3" id="KW-0732">Signal</keyword>
<comment type="subcellular location">
    <subcellularLocation>
        <location evidence="1">Secreted</location>
    </subcellularLocation>
</comment>
<dbReference type="SUPFAM" id="SSF51126">
    <property type="entry name" value="Pectin lyase-like"/>
    <property type="match status" value="1"/>
</dbReference>
<dbReference type="GO" id="GO:0005576">
    <property type="term" value="C:extracellular region"/>
    <property type="evidence" value="ECO:0007669"/>
    <property type="project" value="UniProtKB-SubCell"/>
</dbReference>
<dbReference type="InterPro" id="IPR011050">
    <property type="entry name" value="Pectin_lyase_fold/virulence"/>
</dbReference>
<evidence type="ECO:0000313" key="7">
    <source>
        <dbReference type="Proteomes" id="UP000321304"/>
    </source>
</evidence>
<reference evidence="6 7" key="1">
    <citation type="submission" date="2019-06" db="EMBL/GenBank/DDBJ databases">
        <title>Genomic Encyclopedia of Type Strains, Phase IV (KMG-V): Genome sequencing to study the core and pangenomes of soil and plant-associated prokaryotes.</title>
        <authorList>
            <person name="Whitman W."/>
        </authorList>
    </citation>
    <scope>NUCLEOTIDE SEQUENCE [LARGE SCALE GENOMIC DNA]</scope>
    <source>
        <strain evidence="6 7">BR 10355</strain>
    </source>
</reference>
<dbReference type="InterPro" id="IPR012334">
    <property type="entry name" value="Pectin_lyas_fold"/>
</dbReference>
<feature type="region of interest" description="Disordered" evidence="4">
    <location>
        <begin position="3961"/>
        <end position="4010"/>
    </location>
</feature>
<feature type="domain" description="Filamentous haemagglutinin FhaB/tRNA nuclease CdiA-like TPS" evidence="5">
    <location>
        <begin position="133"/>
        <end position="251"/>
    </location>
</feature>
<dbReference type="SMART" id="SM00912">
    <property type="entry name" value="Haemagg_act"/>
    <property type="match status" value="1"/>
</dbReference>
<feature type="compositionally biased region" description="Basic and acidic residues" evidence="4">
    <location>
        <begin position="3996"/>
        <end position="4010"/>
    </location>
</feature>
<dbReference type="Proteomes" id="UP000321304">
    <property type="component" value="Unassembled WGS sequence"/>
</dbReference>
<evidence type="ECO:0000259" key="5">
    <source>
        <dbReference type="SMART" id="SM00912"/>
    </source>
</evidence>
<gene>
    <name evidence="6" type="ORF">FBZ93_11882</name>
</gene>
<keyword evidence="7" id="KW-1185">Reference proteome</keyword>
<feature type="compositionally biased region" description="Polar residues" evidence="4">
    <location>
        <begin position="3974"/>
        <end position="3984"/>
    </location>
</feature>
<sequence>MLALRREMFGCCRPAQESDPMVPRLSRSLSRATVRTALFGSVSVVALLANTPVVARPFGSSWTSSPSAAAMAASQSAAQDAAAAAKQGQDAMARATRAIQAIQGLQNAARSAAQTSQRSVTLPQVAVPNGLAPGGLQVAPGWQGANAPTQAVDAAGQTQVGIAQTRAQAILNWNSFNVGARTTLTFDQQGNTNWVALNRVVGSTAPSQILGNIKADGSVYVINQNGIIFGGASQVNVGSLIASSANITDTQFLTSGMYAQQAGGRYVPSFTDARGAVRVEPGALISTSAPSSVTQGGGFVLLMGTEVSNAGSITAPRGQVQLAAGNDFLLRPGYSTDANQASTTRGNEISPIVRDAIAAVGNSGLIFAQQGDITLAGRSVNQNGALVATTSVNTRGTIHLLNAASDAAGSITLAGGSLTAILPELGSSDTALDSQRNQLVADSKAFTHAPVANAQFDNLSQLSDRLDQGRIEIVSGGTVNFKAGSTTQAQGGQVAVNAGHRVFAESGSVIDVSGVRGVLLPMSTNNLLINVQGNELRDSPVNRDQDSLKNADVWIDARDLVLVPAGTGGYATDRYYTPGGLLEVSGYLANTVHRIGEWAAVGGSVTLSAPEVVAQKGAVFDVSGGSVSYQGGYIRTTNFLGADGRLYSANQARADMQFYGIGAGFIREHKLGGKVAPNLTEIWTSPFGKGRVTTRWEDGYTIGRDAGSLILSTPTAVFEADIVADVVTSSRQTTARPDGTTDGYKLSQNVAPLQGKLALGGYSGLGLTDASAARVVFGRTPEISETLNVTSVLPDDRIGTALFNSDALNAAKLGGLNVASSKEIHVEAPLELAPGAQVIFAAPHVELGANVTAHGGSVTLTNLMHALLGQNQNEQWWALRDADGKALVTIGQNVAVDLSGLWSNGLTGADVSGQAHVDGGNLTVSTTGGITLASGSLIDVSSGGAILATGKTKGGKGGNVSLVANDYSHLVWTQFFTNPLILDGTIRAYGFAGGGTLTLNAGQAIAIGEAVADALVLDPAIFKSGFTAYNISSNTGIRIGEGTRVDAEVPVYRFTQGSFGAPSGSPVADAATLWTPPRFSVNSFTHGATQRVGADVTFWSLHDFTLAKGASINVDPGRSVSIYANRQTVIDGAITAPAGNILITSLQDAPGDTRYNSGYGEFGLTRSFWIGDDAVLDVSARDAVGRDDDGISYAAVPDGGTIRIGGTGALDPKYPVVSDAFVIVRPGALIDASGTSAVVDVQNGKTYVPTLAASDGGTISLYSSFGMALDGTLRAAAGGSGASGGSLNLTMSWRGYVVGQPNTSSPYASNELPPEFQRSRDITLVQNATGSGLGANLSPGQADPALQFGRTVISVNQVAKGGFGSLALYTRDLLVFDGNVDLSLSRSLRLSSGVIAAASGTPNSTINLSAPYVRLDGVYNAEDSQTAVGYSPGINNVGVRNPAAGGSFTVAGDLIDVYGPVQFGATGQQGSGAVDIGRPVSIPFDARGFRQVALQSNGDIRFGSGGLDVENLALTADQIYPLSGALALIKVGLRPSGTYSIYDPDAHLVIRRNDDETPPVPASAFGDLVLIAADIDQGGVVRAPLGRISFNDTRLVSGPLVSPASNARITFRSGSITSASAAGLIMPFGGTSDGIAYQGADGTLRNLASATYDDHQGRYLIASGISINAASVVGEPGSVLDLSGGGTLTGAGFISGRGGSVDALKTALVNANPVNSYSAAGNKVYAILPGYAADYAPAIATNGAGDPVIGQQITLPSGVPGLPAGTYTLLPSSYALLPGGYRVELGSTGTTVMAPGRAGNGSVVTSGYLGVANTAIQDTLPTRVILTSGQTTRLYSQYNETGYADFERAQAATFGGFRPRLPEDGKVLDIGLFPQQDNTKSLSFAGTALFDGAKGGVDGTLVVRPSALMASTAALDITAPGATPIAGHTSISSDDINAFRASTLLLGGVSVFSAPDGDPGAGAQIFFDGRVAVNLLDGASIRAGQVFLVGKSVNMAGGATIDTRGLSSNAVDSTLGYTYSNVDPTSPGVTADRPAVLAVANGWFQFLDAVGSGSINVASGASLLTDGSVVLAAPGGLTMGDVNFGARYLNVTQERVNVGTEAALAAAQAAGQLPSGWNLTQSVLDKLLRPSTSAGSPALEQLIITASGSFNLIGSASLDTTRQGASSSDSLKFVLNTPGIYGLGSASDTASITADTLIWNGIRSGNGSVSSPYGSQPPASVLPGGPGTGSGHLAITANEILFGYDAAHSKPTDGATLNRFVLGFSDVALAATKRVTANSDGALKVGLSRDSNGALQGGALTIATPMVTASNGSKLDVSAGAALRLVAPGGAAPADTHGVTDLGGTLSFTGDSVFVDTAFALPSGKLTLNATHDVVLGANATVDLSGRGIAFFDVTKFSWGGDLILSSTNGNIIQNAGSVIDVSAAYNTAGSIAAKAIEAAHGQVAFGGTLKGSSTGAFDSGQFTVAAQNFGDFAALNAKLNDADFFGARSFDLRQGSLVIGDGVKARYVTVSVDQGSLTLAGKIDASGAKPGTIRLSALGDLRLAANAVLDVHGNVLQTDSYGAAIEANNIAHVELTTTHGTMTLAAGATIDMSSPDGVSRGKIELNAPRRGGTGGDGAGANDIAIDARGTLDIRGAGSIAVNGFRTYDLPGGSVIDQVYLDSLHNDSTVFINSALQNGDLRNRLAGLAAYGSAFHLRPGVAITSSGDLSTKGDLDFSGYRYGPNADPAVRGSGEPGVLVVRAASDLKINGSITDGFAPPPASPDAVTVIASGTLSADYMVKTGGVVLGNGSTIPSNGTINMVLELDNGSITQSPSAANPLPIAITLAEDFTVRGPPVQTRKLNGGHIITPDKIYNPGDTILRNTVFPAGTVLEKGVYFTGPIFINNFNNLALQPVNLPAGTSLVLFGGYTFSADTLLPKGTVLPAGMTNVNLIGPGDRQVWPTAPMLAAGTQSWSMRLVGGADLASADSRMLRTADALAGSGNVVLNDPFIVTINKPTTPGVSVVRTGTGDLEILAGGNYDQMTPFGVYTAGTAIRETGTAANDPYNLGRGKLADGTVLGSANTNYESTLGAERMYYPEHGGDFLLVAQADVKGALANRGTEIGSWLWRQGGSEIGQRTAWGINFGSYAFSPTLGGGGMSFNLSAFSGLGTLGGGNVTLQAGGTIGDVGRGVIVAVGGSGRVMADGSLVQTGGGTLSVRAGDIGTGGNQFVNLRGAMDVATGDFGSMVASNVRNDSGADPRPINPLTSYSMITVAGGDFAPGDSVINIRARGDLAVGAILDPGRVGVTGVTAADNGSTSGQGASWFTLWTGETAVNMFAAGGSLAPGSAPFGFKFLPSTVRAIAANGNIYNSLGGMLLPSENGAFEMLAEGSIFSNTNAIGASMAPTSALATPFHPAWAISIDEPGGQLITASNYWGNYLQVNDMISGLGVYSYATGGYPFAFGANTVKGNPAPNQGDPARIYAVNGDITGITYGQTITVRKTTDGVASSDVFYQAAGPLRMLAGGDIVDTKGLIFHNDPNDVSTIAAGGSIIYAGWPGLDSGVNGGWTIAGPGTLEITAARNIYQGSTATVESIGALAAGDKRPGANVVMQAGIGAGEIGVGQVDWTGFARLYLDPNNLAGAGPLADQHGKVAKTYADELYDWLKERFGYSGAKADALSYFFTLADAQQRVFLRQVYYAELSAGGREYNDTNGPRPGSYLRGREAIAALFPHDGAYRGDITMFTAASGTPGAANYKIQSGFVHTDFGGDIQFLTPGGGVTIGTEGLLPGADAGLITQGAGNIQIYSQNSVLMGLSRIMTTFGGNIVIWSAEGDINAGRGAKTTVLYTPPKRAYDNYGNITISPVVPSSGAGIATLQPIPEVPRGTVDLIAPLGTVDAGEAGIRASSFVNIAALHIVNAANIQAQGGVIGVPVVQAPNMGALSEASNTAGAAAKQAAVPPPQTNDQPSVIIVEVLGYGGGDGGDEPKRRGSDKQSQYDPNSAFQLIGDGQLSAEQMKKLTPEERRQVVN</sequence>
<dbReference type="Pfam" id="PF05860">
    <property type="entry name" value="TPS"/>
    <property type="match status" value="1"/>
</dbReference>
<organism evidence="6 7">
    <name type="scientific">Bradyrhizobium macuxiense</name>
    <dbReference type="NCBI Taxonomy" id="1755647"/>
    <lineage>
        <taxon>Bacteria</taxon>
        <taxon>Pseudomonadati</taxon>
        <taxon>Pseudomonadota</taxon>
        <taxon>Alphaproteobacteria</taxon>
        <taxon>Hyphomicrobiales</taxon>
        <taxon>Nitrobacteraceae</taxon>
        <taxon>Bradyrhizobium</taxon>
    </lineage>
</organism>
<dbReference type="NCBIfam" id="TIGR01901">
    <property type="entry name" value="adhes_NPXG"/>
    <property type="match status" value="1"/>
</dbReference>
<dbReference type="PANTHER" id="PTHR12338">
    <property type="entry name" value="AUTOTRANSPORTER"/>
    <property type="match status" value="1"/>
</dbReference>